<comment type="caution">
    <text evidence="1">The sequence shown here is derived from an EMBL/GenBank/DDBJ whole genome shotgun (WGS) entry which is preliminary data.</text>
</comment>
<dbReference type="Gene3D" id="1.25.40.10">
    <property type="entry name" value="Tetratricopeptide repeat domain"/>
    <property type="match status" value="1"/>
</dbReference>
<gene>
    <name evidence="1" type="ORF">OSTQU699_LOCUS10592</name>
</gene>
<dbReference type="GO" id="GO:0030991">
    <property type="term" value="C:intraciliary transport particle A"/>
    <property type="evidence" value="ECO:0007669"/>
    <property type="project" value="TreeGrafter"/>
</dbReference>
<dbReference type="InterPro" id="IPR011990">
    <property type="entry name" value="TPR-like_helical_dom_sf"/>
</dbReference>
<organism evidence="1 2">
    <name type="scientific">Ostreobium quekettii</name>
    <dbReference type="NCBI Taxonomy" id="121088"/>
    <lineage>
        <taxon>Eukaryota</taxon>
        <taxon>Viridiplantae</taxon>
        <taxon>Chlorophyta</taxon>
        <taxon>core chlorophytes</taxon>
        <taxon>Ulvophyceae</taxon>
        <taxon>TCBD clade</taxon>
        <taxon>Bryopsidales</taxon>
        <taxon>Ostreobineae</taxon>
        <taxon>Ostreobiaceae</taxon>
        <taxon>Ostreobium</taxon>
    </lineage>
</organism>
<dbReference type="PANTHER" id="PTHR14699">
    <property type="entry name" value="STI2 PROTEIN-RELATED"/>
    <property type="match status" value="1"/>
</dbReference>
<evidence type="ECO:0000313" key="2">
    <source>
        <dbReference type="Proteomes" id="UP000708148"/>
    </source>
</evidence>
<dbReference type="GO" id="GO:0061512">
    <property type="term" value="P:protein localization to cilium"/>
    <property type="evidence" value="ECO:0007669"/>
    <property type="project" value="TreeGrafter"/>
</dbReference>
<dbReference type="AlphaFoldDB" id="A0A8S1JFL3"/>
<keyword evidence="2" id="KW-1185">Reference proteome</keyword>
<accession>A0A8S1JFL3</accession>
<dbReference type="EMBL" id="CAJHUC010003057">
    <property type="protein sequence ID" value="CAD7705237.1"/>
    <property type="molecule type" value="Genomic_DNA"/>
</dbReference>
<name>A0A8S1JFL3_9CHLO</name>
<dbReference type="GO" id="GO:0035721">
    <property type="term" value="P:intraciliary retrograde transport"/>
    <property type="evidence" value="ECO:0007669"/>
    <property type="project" value="TreeGrafter"/>
</dbReference>
<sequence>MEAKEDTQTASAYISKIIKGCAALQKHAPGMLHLKLIAAWALLAAGDLHSAQMKASDFQRSSPEDPMGHLLICQIYLQLGKTESARLALDESVSASFAVRELPLYQIVSAKVLMAEGRLEDAKMVRT</sequence>
<evidence type="ECO:0000313" key="1">
    <source>
        <dbReference type="EMBL" id="CAD7705237.1"/>
    </source>
</evidence>
<dbReference type="OrthoDB" id="10259630at2759"/>
<dbReference type="GO" id="GO:0005929">
    <property type="term" value="C:cilium"/>
    <property type="evidence" value="ECO:0007669"/>
    <property type="project" value="GOC"/>
</dbReference>
<protein>
    <submittedName>
        <fullName evidence="1">Uncharacterized protein</fullName>
    </submittedName>
</protein>
<dbReference type="PANTHER" id="PTHR14699:SF0">
    <property type="entry name" value="TETRATRICOPEPTIDE REPEAT PROTEIN 21 HOMOLOG"/>
    <property type="match status" value="1"/>
</dbReference>
<dbReference type="InterPro" id="IPR040364">
    <property type="entry name" value="TTC21A/TTC21B"/>
</dbReference>
<proteinExistence type="predicted"/>
<dbReference type="SUPFAM" id="SSF48452">
    <property type="entry name" value="TPR-like"/>
    <property type="match status" value="1"/>
</dbReference>
<dbReference type="Proteomes" id="UP000708148">
    <property type="component" value="Unassembled WGS sequence"/>
</dbReference>
<reference evidence="1" key="1">
    <citation type="submission" date="2020-12" db="EMBL/GenBank/DDBJ databases">
        <authorList>
            <person name="Iha C."/>
        </authorList>
    </citation>
    <scope>NUCLEOTIDE SEQUENCE</scope>
</reference>